<dbReference type="PANTHER" id="PTHR43775">
    <property type="entry name" value="FATTY ACID SYNTHASE"/>
    <property type="match status" value="1"/>
</dbReference>
<dbReference type="InterPro" id="IPR013217">
    <property type="entry name" value="Methyltransf_12"/>
</dbReference>
<dbReference type="Pfam" id="PF00550">
    <property type="entry name" value="PP-binding"/>
    <property type="match status" value="2"/>
</dbReference>
<dbReference type="Pfam" id="PF08242">
    <property type="entry name" value="Methyltransf_12"/>
    <property type="match status" value="1"/>
</dbReference>
<accession>A0A9P9BUR4</accession>
<dbReference type="InterPro" id="IPR049900">
    <property type="entry name" value="PKS_mFAS_DH"/>
</dbReference>
<dbReference type="InterPro" id="IPR042104">
    <property type="entry name" value="PKS_dehydratase_sf"/>
</dbReference>
<dbReference type="Pfam" id="PF00501">
    <property type="entry name" value="AMP-binding"/>
    <property type="match status" value="1"/>
</dbReference>
<keyword evidence="5" id="KW-0808">Transferase</keyword>
<evidence type="ECO:0000256" key="9">
    <source>
        <dbReference type="PROSITE-ProRule" id="PRU01363"/>
    </source>
</evidence>
<keyword evidence="1" id="KW-0596">Phosphopantetheine</keyword>
<dbReference type="InterPro" id="IPR013120">
    <property type="entry name" value="FAR_NAD-bd"/>
</dbReference>
<dbReference type="GO" id="GO:0016491">
    <property type="term" value="F:oxidoreductase activity"/>
    <property type="evidence" value="ECO:0007669"/>
    <property type="project" value="UniProtKB-KW"/>
</dbReference>
<keyword evidence="4" id="KW-0489">Methyltransferase</keyword>
<dbReference type="SMART" id="SM00822">
    <property type="entry name" value="PKS_KR"/>
    <property type="match status" value="1"/>
</dbReference>
<evidence type="ECO:0000313" key="15">
    <source>
        <dbReference type="Proteomes" id="UP000756346"/>
    </source>
</evidence>
<comment type="caution">
    <text evidence="14">The sequence shown here is derived from an EMBL/GenBank/DDBJ whole genome shotgun (WGS) entry which is preliminary data.</text>
</comment>
<dbReference type="Gene3D" id="3.40.50.150">
    <property type="entry name" value="Vaccinia Virus protein VP39"/>
    <property type="match status" value="1"/>
</dbReference>
<organism evidence="14 15">
    <name type="scientific">Microdochium trichocladiopsis</name>
    <dbReference type="NCBI Taxonomy" id="1682393"/>
    <lineage>
        <taxon>Eukaryota</taxon>
        <taxon>Fungi</taxon>
        <taxon>Dikarya</taxon>
        <taxon>Ascomycota</taxon>
        <taxon>Pezizomycotina</taxon>
        <taxon>Sordariomycetes</taxon>
        <taxon>Xylariomycetidae</taxon>
        <taxon>Xylariales</taxon>
        <taxon>Microdochiaceae</taxon>
        <taxon>Microdochium</taxon>
    </lineage>
</organism>
<dbReference type="Pfam" id="PF07993">
    <property type="entry name" value="NAD_binding_4"/>
    <property type="match status" value="1"/>
</dbReference>
<dbReference type="InterPro" id="IPR000873">
    <property type="entry name" value="AMP-dep_synth/lig_dom"/>
</dbReference>
<dbReference type="InterPro" id="IPR016039">
    <property type="entry name" value="Thiolase-like"/>
</dbReference>
<dbReference type="Pfam" id="PF00109">
    <property type="entry name" value="ketoacyl-synt"/>
    <property type="match status" value="1"/>
</dbReference>
<feature type="region of interest" description="N-terminal hotdog fold" evidence="9">
    <location>
        <begin position="956"/>
        <end position="1098"/>
    </location>
</feature>
<dbReference type="SUPFAM" id="SSF51735">
    <property type="entry name" value="NAD(P)-binding Rossmann-fold domains"/>
    <property type="match status" value="2"/>
</dbReference>
<keyword evidence="3" id="KW-0436">Ligase</keyword>
<dbReference type="GO" id="GO:0006633">
    <property type="term" value="P:fatty acid biosynthetic process"/>
    <property type="evidence" value="ECO:0007669"/>
    <property type="project" value="InterPro"/>
</dbReference>
<keyword evidence="7" id="KW-0560">Oxidoreductase</keyword>
<gene>
    <name evidence="14" type="ORF">B0I36DRAFT_265553</name>
</gene>
<evidence type="ECO:0000259" key="13">
    <source>
        <dbReference type="PROSITE" id="PS52019"/>
    </source>
</evidence>
<dbReference type="InterPro" id="IPR001242">
    <property type="entry name" value="Condensation_dom"/>
</dbReference>
<dbReference type="GO" id="GO:0008168">
    <property type="term" value="F:methyltransferase activity"/>
    <property type="evidence" value="ECO:0007669"/>
    <property type="project" value="UniProtKB-KW"/>
</dbReference>
<keyword evidence="8" id="KW-0511">Multifunctional enzyme</keyword>
<dbReference type="GO" id="GO:0031177">
    <property type="term" value="F:phosphopantetheine binding"/>
    <property type="evidence" value="ECO:0007669"/>
    <property type="project" value="InterPro"/>
</dbReference>
<dbReference type="InterPro" id="IPR013968">
    <property type="entry name" value="PKS_KR"/>
</dbReference>
<dbReference type="SUPFAM" id="SSF53335">
    <property type="entry name" value="S-adenosyl-L-methionine-dependent methyltransferases"/>
    <property type="match status" value="1"/>
</dbReference>
<dbReference type="InterPro" id="IPR050091">
    <property type="entry name" value="PKS_NRPS_Biosynth_Enz"/>
</dbReference>
<evidence type="ECO:0000256" key="1">
    <source>
        <dbReference type="ARBA" id="ARBA00022450"/>
    </source>
</evidence>
<dbReference type="SUPFAM" id="SSF52151">
    <property type="entry name" value="FabD/lysophospholipase-like"/>
    <property type="match status" value="1"/>
</dbReference>
<dbReference type="EMBL" id="JAGTJQ010000004">
    <property type="protein sequence ID" value="KAH7032562.1"/>
    <property type="molecule type" value="Genomic_DNA"/>
</dbReference>
<dbReference type="PROSITE" id="PS00012">
    <property type="entry name" value="PHOSPHOPANTETHEINE"/>
    <property type="match status" value="1"/>
</dbReference>
<evidence type="ECO:0000256" key="10">
    <source>
        <dbReference type="SAM" id="MobiDB-lite"/>
    </source>
</evidence>
<dbReference type="InterPro" id="IPR032821">
    <property type="entry name" value="PKS_assoc"/>
</dbReference>
<keyword evidence="2" id="KW-0597">Phosphoprotein</keyword>
<feature type="region of interest" description="Disordered" evidence="10">
    <location>
        <begin position="2542"/>
        <end position="2653"/>
    </location>
</feature>
<dbReference type="Pfam" id="PF16197">
    <property type="entry name" value="KAsynt_C_assoc"/>
    <property type="match status" value="1"/>
</dbReference>
<dbReference type="InterPro" id="IPR016035">
    <property type="entry name" value="Acyl_Trfase/lysoPLipase"/>
</dbReference>
<dbReference type="SUPFAM" id="SSF56801">
    <property type="entry name" value="Acetyl-CoA synthetase-like"/>
    <property type="match status" value="1"/>
</dbReference>
<dbReference type="Gene3D" id="3.40.50.12780">
    <property type="entry name" value="N-terminal domain of ligase-like"/>
    <property type="match status" value="1"/>
</dbReference>
<evidence type="ECO:0000259" key="12">
    <source>
        <dbReference type="PROSITE" id="PS52004"/>
    </source>
</evidence>
<evidence type="ECO:0000256" key="3">
    <source>
        <dbReference type="ARBA" id="ARBA00022598"/>
    </source>
</evidence>
<dbReference type="Gene3D" id="3.40.47.10">
    <property type="match status" value="1"/>
</dbReference>
<dbReference type="SMART" id="SM00827">
    <property type="entry name" value="PKS_AT"/>
    <property type="match status" value="1"/>
</dbReference>
<evidence type="ECO:0000256" key="5">
    <source>
        <dbReference type="ARBA" id="ARBA00022679"/>
    </source>
</evidence>
<dbReference type="GO" id="GO:0004315">
    <property type="term" value="F:3-oxoacyl-[acyl-carrier-protein] synthase activity"/>
    <property type="evidence" value="ECO:0007669"/>
    <property type="project" value="InterPro"/>
</dbReference>
<dbReference type="InterPro" id="IPR020806">
    <property type="entry name" value="PKS_PP-bd"/>
</dbReference>
<dbReference type="Gene3D" id="3.40.50.720">
    <property type="entry name" value="NAD(P)-binding Rossmann-like Domain"/>
    <property type="match status" value="2"/>
</dbReference>
<dbReference type="InterPro" id="IPR036291">
    <property type="entry name" value="NAD(P)-bd_dom_sf"/>
</dbReference>
<dbReference type="Gene3D" id="3.30.300.30">
    <property type="match status" value="1"/>
</dbReference>
<dbReference type="RefSeq" id="XP_046013394.1">
    <property type="nucleotide sequence ID" value="XM_046151201.1"/>
</dbReference>
<feature type="active site" description="Proton donor; for dehydratase activity" evidence="9">
    <location>
        <position position="1174"/>
    </location>
</feature>
<dbReference type="PROSITE" id="PS00455">
    <property type="entry name" value="AMP_BINDING"/>
    <property type="match status" value="1"/>
</dbReference>
<evidence type="ECO:0000256" key="7">
    <source>
        <dbReference type="ARBA" id="ARBA00023002"/>
    </source>
</evidence>
<dbReference type="InterPro" id="IPR049551">
    <property type="entry name" value="PKS_DH_C"/>
</dbReference>
<dbReference type="InterPro" id="IPR023213">
    <property type="entry name" value="CAT-like_dom_sf"/>
</dbReference>
<dbReference type="PROSITE" id="PS52019">
    <property type="entry name" value="PKS_MFAS_DH"/>
    <property type="match status" value="1"/>
</dbReference>
<dbReference type="FunFam" id="3.40.47.10:FF:000019">
    <property type="entry name" value="Polyketide synthase type I"/>
    <property type="match status" value="1"/>
</dbReference>
<dbReference type="GO" id="GO:0016874">
    <property type="term" value="F:ligase activity"/>
    <property type="evidence" value="ECO:0007669"/>
    <property type="project" value="UniProtKB-KW"/>
</dbReference>
<keyword evidence="6" id="KW-0677">Repeat</keyword>
<dbReference type="GO" id="GO:0032259">
    <property type="term" value="P:methylation"/>
    <property type="evidence" value="ECO:0007669"/>
    <property type="project" value="UniProtKB-KW"/>
</dbReference>
<dbReference type="InterPro" id="IPR020841">
    <property type="entry name" value="PKS_Beta-ketoAc_synthase_dom"/>
</dbReference>
<dbReference type="SMART" id="SM00825">
    <property type="entry name" value="PKS_KS"/>
    <property type="match status" value="1"/>
</dbReference>
<dbReference type="SUPFAM" id="SSF55048">
    <property type="entry name" value="Probable ACP-binding domain of malonyl-CoA ACP transacylase"/>
    <property type="match status" value="1"/>
</dbReference>
<dbReference type="InterPro" id="IPR020807">
    <property type="entry name" value="PKS_DH"/>
</dbReference>
<dbReference type="Pfam" id="PF21089">
    <property type="entry name" value="PKS_DH_N"/>
    <property type="match status" value="1"/>
</dbReference>
<dbReference type="InterPro" id="IPR029063">
    <property type="entry name" value="SAM-dependent_MTases_sf"/>
</dbReference>
<dbReference type="PROSITE" id="PS52004">
    <property type="entry name" value="KS3_2"/>
    <property type="match status" value="1"/>
</dbReference>
<dbReference type="SMART" id="SM00823">
    <property type="entry name" value="PKS_PP"/>
    <property type="match status" value="2"/>
</dbReference>
<evidence type="ECO:0000256" key="2">
    <source>
        <dbReference type="ARBA" id="ARBA00022553"/>
    </source>
</evidence>
<feature type="compositionally biased region" description="Polar residues" evidence="10">
    <location>
        <begin position="2622"/>
        <end position="2640"/>
    </location>
</feature>
<evidence type="ECO:0000259" key="11">
    <source>
        <dbReference type="PROSITE" id="PS50075"/>
    </source>
</evidence>
<dbReference type="Gene3D" id="3.30.559.30">
    <property type="entry name" value="Nonribosomal peptide synthetase, condensation domain"/>
    <property type="match status" value="1"/>
</dbReference>
<dbReference type="Pfam" id="PF00668">
    <property type="entry name" value="Condensation"/>
    <property type="match status" value="1"/>
</dbReference>
<dbReference type="Pfam" id="PF14765">
    <property type="entry name" value="PS-DH"/>
    <property type="match status" value="1"/>
</dbReference>
<keyword evidence="15" id="KW-1185">Reference proteome</keyword>
<dbReference type="InterPro" id="IPR042099">
    <property type="entry name" value="ANL_N_sf"/>
</dbReference>
<proteinExistence type="predicted"/>
<dbReference type="CDD" id="cd19532">
    <property type="entry name" value="C_PKS-NRPS"/>
    <property type="match status" value="1"/>
</dbReference>
<dbReference type="InterPro" id="IPR018201">
    <property type="entry name" value="Ketoacyl_synth_AS"/>
</dbReference>
<feature type="compositionally biased region" description="Low complexity" evidence="10">
    <location>
        <begin position="2572"/>
        <end position="2589"/>
    </location>
</feature>
<evidence type="ECO:0000256" key="8">
    <source>
        <dbReference type="ARBA" id="ARBA00023268"/>
    </source>
</evidence>
<dbReference type="Gene3D" id="3.10.129.110">
    <property type="entry name" value="Polyketide synthase dehydratase"/>
    <property type="match status" value="1"/>
</dbReference>
<evidence type="ECO:0000256" key="6">
    <source>
        <dbReference type="ARBA" id="ARBA00022737"/>
    </source>
</evidence>
<sequence length="4089" mass="444212">MASKTPEPIAIVGSGCRFPGSSNSPSSLWKLIAKPRDVCAEIPPTRFNTAGHYHVDGTHHGTTNVRHAYLIDDDSLKVFDAGFFNISPNEADSIDPQQRLLLETVYEALESGGHAIEHLRGSDTAVYVGTMGVDYNDTLLRDLATIPTYFATGTNRAIISNRVSYFFDWHGPSMTIDTACSSSLVAVHQGVQALRTGDARVAVACGTQVILGPEVFIFESKMKMLSPTGRSRMWDSSADGYARGEGVAAIVLKRLSDAIADGDHIQCIIRETGANQDGYSNGITVPSTEAQAALIRKTYRNAGLDPEHNIWDRPQFFEAHGTGTKAGDPKEAAAIAQCFGTQQEGSDPLYVGSVKTVIGHTEGAAGLAGLLKGVGIINAAHIPPNLLFEELNPAIQPFYKGLKVPTELQPWPQLPEGVPRRVSVNSFGFGGSNAHAILEQYTPATPAALPSSETTKTATFTPFLFSAASEASLVAQLEAYSEHLKENPDTSPSDLAWTLQARRSHLPYKLALPASSVEKLVNNIDDKLASLKRVPGTLLGVRSNIKLSGPPKVLGIFTGQGAQWPQMGAELIRTSAFARQRILDLQEALDTIPMVEHRPQWRIEDELLAGAETSRIGEAVLSQPLCTVVQIVLIDLLRAAGIDFSAVVGHSSGEIGASYAAGFLSDRDAVRVAYFRGVFAKLAGGKLINAEEQLRERGSMMAVGTSWEDAQELVNLRAFRGKITIAAHNSSASVTLSGDAAAIVHAKKVFDEEKKFARALKVDTAYHSQHMVPCGEAYVDALKQCGVSVQTPKQGSPKWFSSVRPASEPVSGGADLGAEYWRDNMVNAVLFASAVKNAVSSEPELTYALEVGPHPALKGPALQNAGEVRTAPLPYSGVLSRGKSDVQALSDALGFVWTQLGSTAVDFQSFESKASGSSASPKLVTGLPKYQWNHSRTHWHESRRSRKIRGRTQAFHELLGVPCPDSTERERRWNNVLKVSEIPWLEGHQLQGQCVFPAAGYCALALEAARLLANSNGEQPLQTIELLDLNIPRAITFEDDSNAGVETLVTLTAITTSRTPVPNTTANFSCYSAPSSGTVDQEMELMASARVRIVYGEPDDNALASAPIDSSTMADVDVDRFYAGLTKLGYGYAGNFRTLSGLKRKLNQVSATVLSHPYDDLDATTYLVHPTWLDVAFQSSMLAYSAPGDERLWSLHVPTSIRSIRINPTLCSALSRTAAELPVSASLVDSKVFSASIDIFNPEGEQALVQVEDLTIKPFAPATEADDRRLFSYTKMDVASCDGAIVTAGKKPTEEEIDLASACERISYYYVRKWDDELSDEDWESSQPHHLCLRDYVEHVLEEAASGSHPCVRKEWISDTREDIMELIAEYPDNIDIKLISAVGENIPAAVRGETTILEHMLPNNMLDDFYKQGLGFSRYNEFLAGMMEQIVHRYPHCRILEIGAGTGGATKAVLGSIGRKFSSYTYTDVSVGFFEKAGELFKEFKDKMTFKVLDIEKPVAAQGYETGSYDIIVASNVLHATEVLEQTLKNTRSLLKPGGYLMLLEITNNGAIRFSNIMGGLSGWWLGVNDGRKYAPTITPNEWHTVLRKAGFSGVDNITPEIDNEAWPLSIISAQAVDDSINFLRRPLAPAATSIYIDNLVILGGNSLESAQIAEEISEHLARYCGKISVLSGLPTEAEAEAISPMSTFINMADLDNPIFKAMTAAKMDGLRRLYEIARHILWITESAMLDNPYHMASITFSRAMSHEAGHISMNHLDVADLGQNNLSKAIAEHLLRQSALDEWETPGGASAQRQQAFLWSKEPETYLTRNGKLQIPRLFDRPEQNARLNSSRRSMTSIVELADEKKSKAASPNISISVTPIDEETGSPNISVVQDLYPLAAGKGSSLLRVEASSLLALQSSAHAYLYLAVGTQAGETVLALSETNSRDAAPIASVPVEISAPAVKVLAAAQSELVAQAIAASLPVGSSLVLLASPAEHSLLTAAITRRAAAKKVRVTVATNTEEVTSHDAVAETWIQLDPRAPRHVVRRALLPVRGTHFLDLTASSGISQSALLSESIREVLPVGFKTLSETDFARHEATLPTGSARDSDLGKTLEAIAASLVVVDGAVPATPLGQLHASSSSLVRSTTTVEWPAKGELKVNVLPLNAKRLFSRDKTYFLVGLTGQIGQSLTEWMVAEGAGTVCLTSRNPKIEQSWIDGFKDLGATVKVFSLDVTDKRALKKVVTTIKETCPPIAGVANGAMVLHDCLFSGMSVDIMQKVLGPKIDGSNNLEQVFRDDVLDFFVLFSSSACVIGNSGQSNYAAANGYLNTLARQRRRRGLAASTFDIGRVAGIGYVETAGQAVMDQLTRFGLMAINETEFRQMFAETIYAGFPSASDKTGIPEAVVTTGIRTIRDDEDIQGPWFENPRFSHCIIEAKGAEEDTSAQGKKNTLPVTEQLARVTTKEDALEVLKGNGLGLVTNECRFTECFSSKLRIILQLSEGALDPEAPLVELGVDSLVAVEVRSWFLKELKVDIPVLKVVGGASVTELCERALEKLPEDLLGSSPSAGPLEKAEPAKPAAINVPPPQNGPASTASGTPSSPVSSAGDSDKRISPADTPATALSSRGASPSRKDYFSKKALTTATGNRAASPAQSGLSATAPKPAPKTYVKSEPISFGQSRFWFLRLLLEDATTSNVAFYYHVDGNIRIGDLERAVRMVTARHEALRTCFVEHETRADQAYQKVLHNSSIRLQHKKISSVDEVATEYAKIQQHAFDLASGELLDLVLLSLSPTSHYFLFNYHHIIMDGVSFQVFLADLEKAYKGQSLGPSPRQYPDFARTQREAFENGDMKDELNYWRSVFPADDPPPVLPLLPMSRTTTRTTMKSFGVHQVVGRVNSELLARIRAVAKSQRATPFHFYLAAYKAMLFSFADTDDLTIGIADANRAVGNVDNSIGFFLNLLTLRFRRNPNQKFSAAVAEARDVAYAALSNSRLPFDVLLNELNVARSSTHNPFFQAFFDYRQGAQEEHPFGNVHFKFQQVHPGRTNYDITLDVTDGKDDAIIMFRTQKGLYDEGAANLVMDTYLHFLNVLSSKSYLSLKNTPQFSEDQLKLGTTVGRGLDIKSDWPATLSLRIDEIAAANSDKLAVVDDHGVELTYGQMIKRIESIAEALKSSNVGLGSRVLVFQTAAADWVCSMLAIMRIGAIYVPLDLRNPLPRLATVAVDAEPAAILADKTTIADVSQLNVPDAAVVNVSSLSYEPQGHVENISQGPQPAAILYTSGSTGTPKGIEVTHSGLRNEIEGYTKQWKLGAERVLQQSAFTFNHSSDQIYTGLSNGGTVYIVPSDKRGDPIEITKLLTRHKITYTKATPSEYLLWMQFGELGGATSWRAAFGGGESMSPLVTDSFAALQLPNLHVYNSYGPTEISISSTKMELDYRNHEAMDIGRIPCGFSLPNYFTYIVDSQLRPLPVGMPGEICIGGAGVSNGYVKNKVLTEKHFVANPFATNEDAAQGWTRMYRTGDIGHLQADGAMVFHRRMAGDNQVKIRGLRIELDDIESNILSCAEGALGKVVVSLRESDSGNQFLVAHAVFSPSADVTDKQGYMAELFARLPVPQYMVPAMAVVLESMPLTNHSKVDRRAIAAMPLPDQTSSSESVDNLGGGGDEQYAAVSETMAILEGVWQDVLKSNSTKDSNAPVMSIGPSTNFFQVGGNSLLVIRLQARIRQAFNVTIRLVDLLNAKSLGQMAQLIQANTKVEEKVINWDKETTPPVLPEFLQALKANASPVTGKKNILITGASGFLGCKHILPRLLADPNVHHVHCVAVRDASKLSHLLIANSDKLTIYPGDLTQPLLGLTEAQFSTLATTIDVILHMGAARSFWDPYHLLRAANVDPTRELIKLAAVRNGVELHYISSVAVLPKVLPPPAKQSRFAPQTGSGTSNGYVATRWASEVLLERSAKHFGSNSLRVHIHRFAPAARPSLLTEQAILDQFVQMVDKSGFMPDMRGWEGRLDMTPTDVAGNDVLGCLLSSPAGGESNSNVAVQVSTWQSRVVVQVKDLRDHLEQHRGGRALERMPGLKWIGVIKRLGFDHFLTGQEVTVENEEGERFMSWR</sequence>
<dbReference type="InterPro" id="IPR036736">
    <property type="entry name" value="ACP-like_sf"/>
</dbReference>
<dbReference type="InterPro" id="IPR014043">
    <property type="entry name" value="Acyl_transferase_dom"/>
</dbReference>
<feature type="active site" description="Proton acceptor; for dehydratase activity" evidence="9">
    <location>
        <position position="988"/>
    </location>
</feature>
<dbReference type="InterPro" id="IPR009081">
    <property type="entry name" value="PP-bd_ACP"/>
</dbReference>
<feature type="domain" description="Ketosynthase family 3 (KS3)" evidence="12">
    <location>
        <begin position="6"/>
        <end position="440"/>
    </location>
</feature>
<feature type="domain" description="Carrier" evidence="11">
    <location>
        <begin position="3650"/>
        <end position="3732"/>
    </location>
</feature>
<dbReference type="SUPFAM" id="SSF53901">
    <property type="entry name" value="Thiolase-like"/>
    <property type="match status" value="1"/>
</dbReference>
<dbReference type="Gene3D" id="1.10.1200.10">
    <property type="entry name" value="ACP-like"/>
    <property type="match status" value="2"/>
</dbReference>
<dbReference type="Gene3D" id="3.30.70.3290">
    <property type="match status" value="1"/>
</dbReference>
<dbReference type="InterPro" id="IPR045851">
    <property type="entry name" value="AMP-bd_C_sf"/>
</dbReference>
<dbReference type="Pfam" id="PF02801">
    <property type="entry name" value="Ketoacyl-synt_C"/>
    <property type="match status" value="1"/>
</dbReference>
<dbReference type="InterPro" id="IPR020845">
    <property type="entry name" value="AMP-binding_CS"/>
</dbReference>
<dbReference type="Pfam" id="PF08659">
    <property type="entry name" value="KR"/>
    <property type="match status" value="1"/>
</dbReference>
<dbReference type="InterPro" id="IPR014031">
    <property type="entry name" value="Ketoacyl_synth_C"/>
</dbReference>
<feature type="domain" description="Carrier" evidence="11">
    <location>
        <begin position="2465"/>
        <end position="2539"/>
    </location>
</feature>
<dbReference type="InterPro" id="IPR006162">
    <property type="entry name" value="Ppantetheine_attach_site"/>
</dbReference>
<dbReference type="InterPro" id="IPR016036">
    <property type="entry name" value="Malonyl_transacylase_ACP-bd"/>
</dbReference>
<dbReference type="SUPFAM" id="SSF47336">
    <property type="entry name" value="ACP-like"/>
    <property type="match status" value="2"/>
</dbReference>
<dbReference type="InterPro" id="IPR014030">
    <property type="entry name" value="Ketoacyl_synth_N"/>
</dbReference>
<dbReference type="GO" id="GO:0004312">
    <property type="term" value="F:fatty acid synthase activity"/>
    <property type="evidence" value="ECO:0007669"/>
    <property type="project" value="TreeGrafter"/>
</dbReference>
<reference evidence="14" key="1">
    <citation type="journal article" date="2021" name="Nat. Commun.">
        <title>Genetic determinants of endophytism in the Arabidopsis root mycobiome.</title>
        <authorList>
            <person name="Mesny F."/>
            <person name="Miyauchi S."/>
            <person name="Thiergart T."/>
            <person name="Pickel B."/>
            <person name="Atanasova L."/>
            <person name="Karlsson M."/>
            <person name="Huettel B."/>
            <person name="Barry K.W."/>
            <person name="Haridas S."/>
            <person name="Chen C."/>
            <person name="Bauer D."/>
            <person name="Andreopoulos W."/>
            <person name="Pangilinan J."/>
            <person name="LaButti K."/>
            <person name="Riley R."/>
            <person name="Lipzen A."/>
            <person name="Clum A."/>
            <person name="Drula E."/>
            <person name="Henrissat B."/>
            <person name="Kohler A."/>
            <person name="Grigoriev I.V."/>
            <person name="Martin F.M."/>
            <person name="Hacquard S."/>
        </authorList>
    </citation>
    <scope>NUCLEOTIDE SEQUENCE</scope>
    <source>
        <strain evidence="14">MPI-CAGE-CH-0230</strain>
    </source>
</reference>
<feature type="domain" description="PKS/mFAS DH" evidence="13">
    <location>
        <begin position="956"/>
        <end position="1265"/>
    </location>
</feature>
<dbReference type="GO" id="GO:0009403">
    <property type="term" value="P:toxin biosynthetic process"/>
    <property type="evidence" value="ECO:0007669"/>
    <property type="project" value="UniProtKB-ARBA"/>
</dbReference>
<dbReference type="OrthoDB" id="329835at2759"/>
<feature type="region of interest" description="C-terminal hotdog fold" evidence="9">
    <location>
        <begin position="1113"/>
        <end position="1265"/>
    </location>
</feature>
<protein>
    <submittedName>
        <fullName evidence="14">Uncharacterized protein</fullName>
    </submittedName>
</protein>
<dbReference type="PROSITE" id="PS50075">
    <property type="entry name" value="CARRIER"/>
    <property type="match status" value="2"/>
</dbReference>
<dbReference type="InterPro" id="IPR049552">
    <property type="entry name" value="PKS_DH_N"/>
</dbReference>
<dbReference type="CDD" id="cd00833">
    <property type="entry name" value="PKS"/>
    <property type="match status" value="1"/>
</dbReference>
<evidence type="ECO:0000313" key="14">
    <source>
        <dbReference type="EMBL" id="KAH7032562.1"/>
    </source>
</evidence>
<dbReference type="PROSITE" id="PS00606">
    <property type="entry name" value="KS3_1"/>
    <property type="match status" value="1"/>
</dbReference>
<dbReference type="InterPro" id="IPR001227">
    <property type="entry name" value="Ac_transferase_dom_sf"/>
</dbReference>
<name>A0A9P9BUR4_9PEZI</name>
<dbReference type="SMART" id="SM00826">
    <property type="entry name" value="PKS_DH"/>
    <property type="match status" value="1"/>
</dbReference>
<dbReference type="Pfam" id="PF00698">
    <property type="entry name" value="Acyl_transf_1"/>
    <property type="match status" value="1"/>
</dbReference>
<dbReference type="GeneID" id="70180747"/>
<evidence type="ECO:0000256" key="4">
    <source>
        <dbReference type="ARBA" id="ARBA00022603"/>
    </source>
</evidence>
<dbReference type="Gene3D" id="3.30.559.10">
    <property type="entry name" value="Chloramphenicol acetyltransferase-like domain"/>
    <property type="match status" value="1"/>
</dbReference>
<dbReference type="CDD" id="cd05930">
    <property type="entry name" value="A_NRPS"/>
    <property type="match status" value="1"/>
</dbReference>
<dbReference type="InterPro" id="IPR057326">
    <property type="entry name" value="KR_dom"/>
</dbReference>
<dbReference type="Gene3D" id="3.40.366.10">
    <property type="entry name" value="Malonyl-Coenzyme A Acyl Carrier Protein, domain 2"/>
    <property type="match status" value="1"/>
</dbReference>
<dbReference type="SUPFAM" id="SSF52777">
    <property type="entry name" value="CoA-dependent acyltransferases"/>
    <property type="match status" value="2"/>
</dbReference>
<dbReference type="CDD" id="cd02440">
    <property type="entry name" value="AdoMet_MTases"/>
    <property type="match status" value="1"/>
</dbReference>
<dbReference type="Proteomes" id="UP000756346">
    <property type="component" value="Unassembled WGS sequence"/>
</dbReference>
<dbReference type="PANTHER" id="PTHR43775:SF20">
    <property type="entry name" value="HYBRID PKS-NRPS SYNTHETASE APDA"/>
    <property type="match status" value="1"/>
</dbReference>